<protein>
    <submittedName>
        <fullName evidence="2">Uncharacterized protein</fullName>
    </submittedName>
</protein>
<organism evidence="2 3">
    <name type="scientific">Streptomyces prasinus</name>
    <dbReference type="NCBI Taxonomy" id="67345"/>
    <lineage>
        <taxon>Bacteria</taxon>
        <taxon>Bacillati</taxon>
        <taxon>Actinomycetota</taxon>
        <taxon>Actinomycetes</taxon>
        <taxon>Kitasatosporales</taxon>
        <taxon>Streptomycetaceae</taxon>
        <taxon>Streptomyces</taxon>
    </lineage>
</organism>
<proteinExistence type="predicted"/>
<dbReference type="GeneID" id="95539335"/>
<gene>
    <name evidence="2" type="ORF">CP972_33225</name>
</gene>
<evidence type="ECO:0000313" key="2">
    <source>
        <dbReference type="EMBL" id="QEV09825.1"/>
    </source>
</evidence>
<accession>A0ABX6B6W6</accession>
<feature type="region of interest" description="Disordered" evidence="1">
    <location>
        <begin position="1"/>
        <end position="91"/>
    </location>
</feature>
<evidence type="ECO:0000313" key="3">
    <source>
        <dbReference type="Proteomes" id="UP000326041"/>
    </source>
</evidence>
<keyword evidence="3" id="KW-1185">Reference proteome</keyword>
<dbReference type="Proteomes" id="UP000326041">
    <property type="component" value="Chromosome"/>
</dbReference>
<reference evidence="2 3" key="1">
    <citation type="submission" date="2017-09" db="EMBL/GenBank/DDBJ databases">
        <authorList>
            <person name="Lee N."/>
            <person name="Cho B.-K."/>
        </authorList>
    </citation>
    <scope>NUCLEOTIDE SEQUENCE [LARGE SCALE GENOMIC DNA]</scope>
    <source>
        <strain evidence="2 3">ATCC 13879</strain>
    </source>
</reference>
<name>A0ABX6B6W6_9ACTN</name>
<dbReference type="EMBL" id="CP023697">
    <property type="protein sequence ID" value="QEV09825.1"/>
    <property type="molecule type" value="Genomic_DNA"/>
</dbReference>
<feature type="compositionally biased region" description="Low complexity" evidence="1">
    <location>
        <begin position="37"/>
        <end position="51"/>
    </location>
</feature>
<evidence type="ECO:0000256" key="1">
    <source>
        <dbReference type="SAM" id="MobiDB-lite"/>
    </source>
</evidence>
<dbReference type="RefSeq" id="WP_150475623.1">
    <property type="nucleotide sequence ID" value="NZ_CP023697.1"/>
</dbReference>
<sequence>MTPAPTPDTPDSQRAGNSPPGVPDAAPYHRLARSPRTTKAAGAAPHTATDARTNAVAPERSARDEHPSGIPRGAEPALPAQDTGALQAFRC</sequence>